<evidence type="ECO:0000313" key="2">
    <source>
        <dbReference type="Proteomes" id="UP000054560"/>
    </source>
</evidence>
<dbReference type="Proteomes" id="UP000054560">
    <property type="component" value="Unassembled WGS sequence"/>
</dbReference>
<protein>
    <submittedName>
        <fullName evidence="1">Uncharacterized protein</fullName>
    </submittedName>
</protein>
<gene>
    <name evidence="1" type="ORF">SARC_06526</name>
</gene>
<proteinExistence type="predicted"/>
<sequence>MGTNSSYLDQKLAQHPATKILAVQITNESTELDTVTYDDRANDNIQTLEGRLRRITQEQNEYYASLTSRLDTSFVKFKNAGSSKSNNSLCAIPLQAIYDDNQR</sequence>
<reference evidence="1 2" key="1">
    <citation type="submission" date="2011-02" db="EMBL/GenBank/DDBJ databases">
        <title>The Genome Sequence of Sphaeroforma arctica JP610.</title>
        <authorList>
            <consortium name="The Broad Institute Genome Sequencing Platform"/>
            <person name="Russ C."/>
            <person name="Cuomo C."/>
            <person name="Young S.K."/>
            <person name="Zeng Q."/>
            <person name="Gargeya S."/>
            <person name="Alvarado L."/>
            <person name="Berlin A."/>
            <person name="Chapman S.B."/>
            <person name="Chen Z."/>
            <person name="Freedman E."/>
            <person name="Gellesch M."/>
            <person name="Goldberg J."/>
            <person name="Griggs A."/>
            <person name="Gujja S."/>
            <person name="Heilman E."/>
            <person name="Heiman D."/>
            <person name="Howarth C."/>
            <person name="Mehta T."/>
            <person name="Neiman D."/>
            <person name="Pearson M."/>
            <person name="Roberts A."/>
            <person name="Saif S."/>
            <person name="Shea T."/>
            <person name="Shenoy N."/>
            <person name="Sisk P."/>
            <person name="Stolte C."/>
            <person name="Sykes S."/>
            <person name="White J."/>
            <person name="Yandava C."/>
            <person name="Burger G."/>
            <person name="Gray M.W."/>
            <person name="Holland P.W.H."/>
            <person name="King N."/>
            <person name="Lang F.B.F."/>
            <person name="Roger A.J."/>
            <person name="Ruiz-Trillo I."/>
            <person name="Haas B."/>
            <person name="Nusbaum C."/>
            <person name="Birren B."/>
        </authorList>
    </citation>
    <scope>NUCLEOTIDE SEQUENCE [LARGE SCALE GENOMIC DNA]</scope>
    <source>
        <strain evidence="1 2">JP610</strain>
    </source>
</reference>
<dbReference type="GeneID" id="25907030"/>
<dbReference type="AlphaFoldDB" id="A0A0L0FWY8"/>
<dbReference type="EMBL" id="KQ242065">
    <property type="protein sequence ID" value="KNC81144.1"/>
    <property type="molecule type" value="Genomic_DNA"/>
</dbReference>
<dbReference type="RefSeq" id="XP_014155046.1">
    <property type="nucleotide sequence ID" value="XM_014299571.1"/>
</dbReference>
<name>A0A0L0FWY8_9EUKA</name>
<evidence type="ECO:0000313" key="1">
    <source>
        <dbReference type="EMBL" id="KNC81144.1"/>
    </source>
</evidence>
<organism evidence="1 2">
    <name type="scientific">Sphaeroforma arctica JP610</name>
    <dbReference type="NCBI Taxonomy" id="667725"/>
    <lineage>
        <taxon>Eukaryota</taxon>
        <taxon>Ichthyosporea</taxon>
        <taxon>Ichthyophonida</taxon>
        <taxon>Sphaeroforma</taxon>
    </lineage>
</organism>
<accession>A0A0L0FWY8</accession>
<keyword evidence="2" id="KW-1185">Reference proteome</keyword>